<name>A0A317SKQ9_9PEZI</name>
<accession>A0A317SKQ9</accession>
<feature type="chain" id="PRO_5016449831" description="Acid protease" evidence="2">
    <location>
        <begin position="22"/>
        <end position="422"/>
    </location>
</feature>
<evidence type="ECO:0000256" key="2">
    <source>
        <dbReference type="SAM" id="SignalP"/>
    </source>
</evidence>
<gene>
    <name evidence="3" type="ORF">C7212DRAFT_346205</name>
</gene>
<proteinExistence type="predicted"/>
<feature type="region of interest" description="Disordered" evidence="1">
    <location>
        <begin position="185"/>
        <end position="205"/>
    </location>
</feature>
<keyword evidence="4" id="KW-1185">Reference proteome</keyword>
<feature type="compositionally biased region" description="Low complexity" evidence="1">
    <location>
        <begin position="190"/>
        <end position="205"/>
    </location>
</feature>
<evidence type="ECO:0000313" key="4">
    <source>
        <dbReference type="Proteomes" id="UP000246991"/>
    </source>
</evidence>
<dbReference type="Proteomes" id="UP000246991">
    <property type="component" value="Unassembled WGS sequence"/>
</dbReference>
<organism evidence="3 4">
    <name type="scientific">Tuber magnatum</name>
    <name type="common">white Piedmont truffle</name>
    <dbReference type="NCBI Taxonomy" id="42249"/>
    <lineage>
        <taxon>Eukaryota</taxon>
        <taxon>Fungi</taxon>
        <taxon>Dikarya</taxon>
        <taxon>Ascomycota</taxon>
        <taxon>Pezizomycotina</taxon>
        <taxon>Pezizomycetes</taxon>
        <taxon>Pezizales</taxon>
        <taxon>Tuberaceae</taxon>
        <taxon>Tuber</taxon>
    </lineage>
</organism>
<sequence length="422" mass="45297">MTSQAFSLLFLLTQWVLFTHSQEIAELVSFEFSTTVSLELGSPPQALHLLPTFYTSPSTILQVPTGAICLSTFPPPGRDWNPITEPREGSFVGTSSGDEVSVLGGSSQIVRWRASSDVKSLNLTLRRGRGDSIRNVYLIETGISNDGEYPWNANITYTRANITPGSDYSLMLWAENPPRQSISGDFTLGPTNSTANDTTSATPSAETTDEYAACIKALRNNGYYNESLDGDFVAGVTLGDGIGTTTVSWKTAKPRDEFSLQGLPVNIIYEGDLGYGVVGLSALQRARNSRVPEMDVVSLYLGSKGVNGSAVMGGFDEGLIDHGQKAVFSKANVNSEDFDVAVTSVKYIAGGGGGEVSKETEVYESTVGGTHMALSYNSFRIGLPPEMLTPLLPLLGSPSYDNDVNGLHPAHNPLEWNLDHDS</sequence>
<reference evidence="3 4" key="1">
    <citation type="submission" date="2018-03" db="EMBL/GenBank/DDBJ databases">
        <title>Genomes of Pezizomycetes fungi and the evolution of truffles.</title>
        <authorList>
            <person name="Murat C."/>
            <person name="Payen T."/>
            <person name="Noel B."/>
            <person name="Kuo A."/>
            <person name="Martin F.M."/>
        </authorList>
    </citation>
    <scope>NUCLEOTIDE SEQUENCE [LARGE SCALE GENOMIC DNA]</scope>
    <source>
        <strain evidence="3">091103-1</strain>
    </source>
</reference>
<keyword evidence="2" id="KW-0732">Signal</keyword>
<dbReference type="EMBL" id="PYWC01000067">
    <property type="protein sequence ID" value="PWW74096.1"/>
    <property type="molecule type" value="Genomic_DNA"/>
</dbReference>
<dbReference type="OrthoDB" id="5357409at2759"/>
<evidence type="ECO:0008006" key="5">
    <source>
        <dbReference type="Google" id="ProtNLM"/>
    </source>
</evidence>
<evidence type="ECO:0000256" key="1">
    <source>
        <dbReference type="SAM" id="MobiDB-lite"/>
    </source>
</evidence>
<feature type="signal peptide" evidence="2">
    <location>
        <begin position="1"/>
        <end position="21"/>
    </location>
</feature>
<dbReference type="AlphaFoldDB" id="A0A317SKQ9"/>
<protein>
    <recommendedName>
        <fullName evidence="5">Acid protease</fullName>
    </recommendedName>
</protein>
<evidence type="ECO:0000313" key="3">
    <source>
        <dbReference type="EMBL" id="PWW74096.1"/>
    </source>
</evidence>
<comment type="caution">
    <text evidence="3">The sequence shown here is derived from an EMBL/GenBank/DDBJ whole genome shotgun (WGS) entry which is preliminary data.</text>
</comment>